<gene>
    <name evidence="1" type="ORF">BSPP4475_03395</name>
</gene>
<dbReference type="AlphaFoldDB" id="A0AA48M4Y0"/>
<dbReference type="EMBL" id="OY569118">
    <property type="protein sequence ID" value="CAJ1001366.1"/>
    <property type="molecule type" value="Genomic_DNA"/>
</dbReference>
<keyword evidence="2" id="KW-1185">Reference proteome</keyword>
<dbReference type="Proteomes" id="UP001189619">
    <property type="component" value="Chromosome"/>
</dbReference>
<sequence length="44" mass="4990">MKPGNRHDAVRAILATDVQRMHGANSCRNKSILEDKGETTRRRV</sequence>
<evidence type="ECO:0000313" key="2">
    <source>
        <dbReference type="Proteomes" id="UP001189619"/>
    </source>
</evidence>
<reference evidence="1" key="1">
    <citation type="submission" date="2023-07" db="EMBL/GenBank/DDBJ databases">
        <authorList>
            <person name="Ivanov I."/>
            <person name="Teneva D."/>
            <person name="Stoikov I."/>
        </authorList>
    </citation>
    <scope>NUCLEOTIDE SEQUENCE</scope>
    <source>
        <strain evidence="1">4475</strain>
    </source>
</reference>
<evidence type="ECO:0000313" key="1">
    <source>
        <dbReference type="EMBL" id="CAJ1001366.1"/>
    </source>
</evidence>
<name>A0AA48M4Y0_9BACL</name>
<protein>
    <submittedName>
        <fullName evidence="1">DUF1540 domain-containing protein</fullName>
    </submittedName>
</protein>
<proteinExistence type="predicted"/>
<organism evidence="1 2">
    <name type="scientific">Brevibacillus aydinogluensis</name>
    <dbReference type="NCBI Taxonomy" id="927786"/>
    <lineage>
        <taxon>Bacteria</taxon>
        <taxon>Bacillati</taxon>
        <taxon>Bacillota</taxon>
        <taxon>Bacilli</taxon>
        <taxon>Bacillales</taxon>
        <taxon>Paenibacillaceae</taxon>
        <taxon>Brevibacillus</taxon>
    </lineage>
</organism>
<dbReference type="KEGG" id="bayd:BSPP4475_03395"/>
<accession>A0AA48M4Y0</accession>